<dbReference type="InterPro" id="IPR011051">
    <property type="entry name" value="RmlC_Cupin_sf"/>
</dbReference>
<evidence type="ECO:0000256" key="8">
    <source>
        <dbReference type="PIRSR" id="PIRSR600888-1"/>
    </source>
</evidence>
<evidence type="ECO:0000256" key="6">
    <source>
        <dbReference type="ARBA" id="ARBA00031424"/>
    </source>
</evidence>
<dbReference type="Gene3D" id="2.60.120.10">
    <property type="entry name" value="Jelly Rolls"/>
    <property type="match status" value="1"/>
</dbReference>
<evidence type="ECO:0000256" key="2">
    <source>
        <dbReference type="ARBA" id="ARBA00001997"/>
    </source>
</evidence>
<evidence type="ECO:0000256" key="5">
    <source>
        <dbReference type="ARBA" id="ARBA00029758"/>
    </source>
</evidence>
<evidence type="ECO:0000256" key="4">
    <source>
        <dbReference type="ARBA" id="ARBA00019595"/>
    </source>
</evidence>
<dbReference type="PATRIC" id="fig|1029756.8.peg.903"/>
<dbReference type="RefSeq" id="WP_023786272.1">
    <property type="nucleotide sequence ID" value="NC_022997.1"/>
</dbReference>
<sequence>MKFIPTAIADAFEIEIDPRTDARGLFARTFCAETFAARGLASVYPHCNISHTAKRGTLRGLHYQDAPKRDAKLVRATRGTAFDVAVDLRPHSPTYLRWAAVELSAEKRNAFYIPAGCAHGCLSLTDECELFYQISEVYDPALDCGVAYDDPAFSIEWPFAPAFISERDATHARYIPAPRGTQP</sequence>
<comment type="catalytic activity">
    <reaction evidence="1">
        <text>dTDP-4-dehydro-6-deoxy-alpha-D-glucose = dTDP-4-dehydro-beta-L-rhamnose</text>
        <dbReference type="Rhea" id="RHEA:16969"/>
        <dbReference type="ChEBI" id="CHEBI:57649"/>
        <dbReference type="ChEBI" id="CHEBI:62830"/>
        <dbReference type="EC" id="5.1.3.13"/>
    </reaction>
</comment>
<gene>
    <name evidence="10" type="ORF">W911_04320</name>
</gene>
<dbReference type="InterPro" id="IPR014710">
    <property type="entry name" value="RmlC-like_jellyroll"/>
</dbReference>
<dbReference type="SUPFAM" id="SSF51182">
    <property type="entry name" value="RmlC-like cupins"/>
    <property type="match status" value="1"/>
</dbReference>
<protein>
    <recommendedName>
        <fullName evidence="4">dTDP-4-dehydrorhamnose 3,5-epimerase</fullName>
        <ecNumber evidence="3">5.1.3.13</ecNumber>
    </recommendedName>
    <alternativeName>
        <fullName evidence="6">Thymidine diphospho-4-keto-rhamnose 3,5-epimerase</fullName>
    </alternativeName>
    <alternativeName>
        <fullName evidence="5">dTDP-4-keto-6-deoxyglucose 3,5-epimerase</fullName>
    </alternativeName>
    <alternativeName>
        <fullName evidence="7">dTDP-6-deoxy-D-xylo-4-hexulose 3,5-epimerase</fullName>
    </alternativeName>
</protein>
<accession>V5SAP3</accession>
<dbReference type="STRING" id="1029756.W911_04320"/>
<evidence type="ECO:0000256" key="1">
    <source>
        <dbReference type="ARBA" id="ARBA00001298"/>
    </source>
</evidence>
<evidence type="ECO:0000313" key="10">
    <source>
        <dbReference type="EMBL" id="AHB47811.1"/>
    </source>
</evidence>
<dbReference type="GO" id="GO:0005829">
    <property type="term" value="C:cytosol"/>
    <property type="evidence" value="ECO:0007669"/>
    <property type="project" value="TreeGrafter"/>
</dbReference>
<dbReference type="HOGENOM" id="CLU_090940_1_0_5"/>
<evidence type="ECO:0000256" key="3">
    <source>
        <dbReference type="ARBA" id="ARBA00012098"/>
    </source>
</evidence>
<dbReference type="Pfam" id="PF00908">
    <property type="entry name" value="dTDP_sugar_isom"/>
    <property type="match status" value="1"/>
</dbReference>
<evidence type="ECO:0000313" key="11">
    <source>
        <dbReference type="Proteomes" id="UP000018542"/>
    </source>
</evidence>
<dbReference type="GO" id="GO:0000271">
    <property type="term" value="P:polysaccharide biosynthetic process"/>
    <property type="evidence" value="ECO:0007669"/>
    <property type="project" value="TreeGrafter"/>
</dbReference>
<dbReference type="KEGG" id="hni:W911_04320"/>
<evidence type="ECO:0000256" key="9">
    <source>
        <dbReference type="PIRSR" id="PIRSR600888-3"/>
    </source>
</evidence>
<reference evidence="10 11" key="1">
    <citation type="journal article" date="2014" name="Genome Announc.">
        <title>Complete Genome Sequence of Hyphomicrobium nitrativorans Strain NL23, a Denitrifying Bacterium Isolated from Biofilm of a Methanol-Fed Denitrification System Treating Seawater at the Montreal Biodome.</title>
        <authorList>
            <person name="Martineau C."/>
            <person name="Villeneuve C."/>
            <person name="Mauffrey F."/>
            <person name="Villemur R."/>
        </authorList>
    </citation>
    <scope>NUCLEOTIDE SEQUENCE [LARGE SCALE GENOMIC DNA]</scope>
    <source>
        <strain evidence="10">NL23</strain>
    </source>
</reference>
<dbReference type="GO" id="GO:0008830">
    <property type="term" value="F:dTDP-4-dehydrorhamnose 3,5-epimerase activity"/>
    <property type="evidence" value="ECO:0007669"/>
    <property type="project" value="UniProtKB-EC"/>
</dbReference>
<dbReference type="InterPro" id="IPR000888">
    <property type="entry name" value="RmlC-like"/>
</dbReference>
<dbReference type="CDD" id="cd00438">
    <property type="entry name" value="cupin_RmlC"/>
    <property type="match status" value="1"/>
</dbReference>
<dbReference type="AlphaFoldDB" id="V5SAP3"/>
<keyword evidence="11" id="KW-1185">Reference proteome</keyword>
<organism evidence="10 11">
    <name type="scientific">Hyphomicrobium nitrativorans NL23</name>
    <dbReference type="NCBI Taxonomy" id="1029756"/>
    <lineage>
        <taxon>Bacteria</taxon>
        <taxon>Pseudomonadati</taxon>
        <taxon>Pseudomonadota</taxon>
        <taxon>Alphaproteobacteria</taxon>
        <taxon>Hyphomicrobiales</taxon>
        <taxon>Hyphomicrobiaceae</taxon>
        <taxon>Hyphomicrobium</taxon>
    </lineage>
</organism>
<comment type="function">
    <text evidence="2">Catalyzes the epimerization of the C3' and C5'positions of dTDP-6-deoxy-D-xylo-4-hexulose, forming dTDP-6-deoxy-L-lyxo-4-hexulose.</text>
</comment>
<dbReference type="GO" id="GO:0019305">
    <property type="term" value="P:dTDP-rhamnose biosynthetic process"/>
    <property type="evidence" value="ECO:0007669"/>
    <property type="project" value="TreeGrafter"/>
</dbReference>
<dbReference type="PANTHER" id="PTHR21047:SF2">
    <property type="entry name" value="THYMIDINE DIPHOSPHO-4-KETO-RHAMNOSE 3,5-EPIMERASE"/>
    <property type="match status" value="1"/>
</dbReference>
<dbReference type="Proteomes" id="UP000018542">
    <property type="component" value="Chromosome"/>
</dbReference>
<proteinExistence type="predicted"/>
<dbReference type="EMBL" id="CP006912">
    <property type="protein sequence ID" value="AHB47811.1"/>
    <property type="molecule type" value="Genomic_DNA"/>
</dbReference>
<feature type="active site" description="Proton donor" evidence="8">
    <location>
        <position position="132"/>
    </location>
</feature>
<dbReference type="OrthoDB" id="9800680at2"/>
<feature type="site" description="Participates in a stacking interaction with the thymidine ring of dTDP-4-oxo-6-deoxyglucose" evidence="9">
    <location>
        <position position="138"/>
    </location>
</feature>
<feature type="active site" description="Proton acceptor" evidence="8">
    <location>
        <position position="62"/>
    </location>
</feature>
<dbReference type="EC" id="5.1.3.13" evidence="3"/>
<evidence type="ECO:0000256" key="7">
    <source>
        <dbReference type="ARBA" id="ARBA00033311"/>
    </source>
</evidence>
<name>V5SAP3_9HYPH</name>
<dbReference type="PANTHER" id="PTHR21047">
    <property type="entry name" value="DTDP-6-DEOXY-D-GLUCOSE-3,5 EPIMERASE"/>
    <property type="match status" value="1"/>
</dbReference>